<dbReference type="RefSeq" id="WP_422919387.1">
    <property type="nucleotide sequence ID" value="NZ_JAMZEJ010000004.1"/>
</dbReference>
<reference evidence="3 4" key="1">
    <citation type="submission" date="2022-06" db="EMBL/GenBank/DDBJ databases">
        <title>Rhizosaccharibacter gen. nov. sp. nov. KSS12, endophytic bacteria isolated from sugarcane.</title>
        <authorList>
            <person name="Pitiwittayakul N."/>
        </authorList>
    </citation>
    <scope>NUCLEOTIDE SEQUENCE [LARGE SCALE GENOMIC DNA]</scope>
    <source>
        <strain evidence="3 4">KSS12</strain>
    </source>
</reference>
<keyword evidence="2" id="KW-0732">Signal</keyword>
<dbReference type="Proteomes" id="UP001524547">
    <property type="component" value="Unassembled WGS sequence"/>
</dbReference>
<feature type="chain" id="PRO_5046781217" evidence="2">
    <location>
        <begin position="32"/>
        <end position="139"/>
    </location>
</feature>
<feature type="signal peptide" evidence="2">
    <location>
        <begin position="1"/>
        <end position="31"/>
    </location>
</feature>
<comment type="caution">
    <text evidence="3">The sequence shown here is derived from an EMBL/GenBank/DDBJ whole genome shotgun (WGS) entry which is preliminary data.</text>
</comment>
<sequence length="139" mass="14315">MSDVRPPRSPRLRLALLLAAGLGLSACASGAQDASHLVRDNPDALIDGYLIAHGMAISYVMSGRATPEDLAQTIAYDRAALLAVAGAQLNGGAKPTEQAEAALRRLVDYTGRQDLAAGAVAPPAEHAAPPPAALMSPRR</sequence>
<evidence type="ECO:0000256" key="1">
    <source>
        <dbReference type="SAM" id="MobiDB-lite"/>
    </source>
</evidence>
<protein>
    <submittedName>
        <fullName evidence="3">Uncharacterized protein</fullName>
    </submittedName>
</protein>
<dbReference type="EMBL" id="JAMZEJ010000004">
    <property type="protein sequence ID" value="MCQ8240643.1"/>
    <property type="molecule type" value="Genomic_DNA"/>
</dbReference>
<keyword evidence="4" id="KW-1185">Reference proteome</keyword>
<evidence type="ECO:0000256" key="2">
    <source>
        <dbReference type="SAM" id="SignalP"/>
    </source>
</evidence>
<feature type="compositionally biased region" description="Low complexity" evidence="1">
    <location>
        <begin position="118"/>
        <end position="127"/>
    </location>
</feature>
<organism evidence="3 4">
    <name type="scientific">Rhizosaccharibacter radicis</name>
    <dbReference type="NCBI Taxonomy" id="2782605"/>
    <lineage>
        <taxon>Bacteria</taxon>
        <taxon>Pseudomonadati</taxon>
        <taxon>Pseudomonadota</taxon>
        <taxon>Alphaproteobacteria</taxon>
        <taxon>Acetobacterales</taxon>
        <taxon>Acetobacteraceae</taxon>
        <taxon>Rhizosaccharibacter</taxon>
    </lineage>
</organism>
<evidence type="ECO:0000313" key="4">
    <source>
        <dbReference type="Proteomes" id="UP001524547"/>
    </source>
</evidence>
<feature type="region of interest" description="Disordered" evidence="1">
    <location>
        <begin position="118"/>
        <end position="139"/>
    </location>
</feature>
<evidence type="ECO:0000313" key="3">
    <source>
        <dbReference type="EMBL" id="MCQ8240643.1"/>
    </source>
</evidence>
<proteinExistence type="predicted"/>
<accession>A0ABT1VYA8</accession>
<dbReference type="PROSITE" id="PS51257">
    <property type="entry name" value="PROKAR_LIPOPROTEIN"/>
    <property type="match status" value="1"/>
</dbReference>
<gene>
    <name evidence="3" type="ORF">NFI88_07270</name>
</gene>
<name>A0ABT1VYA8_9PROT</name>